<dbReference type="EMBL" id="DS113959">
    <property type="protein sequence ID" value="EAX92570.1"/>
    <property type="molecule type" value="Genomic_DNA"/>
</dbReference>
<keyword evidence="3" id="KW-1185">Reference proteome</keyword>
<gene>
    <name evidence="2" type="ORF">TVAG_316340</name>
</gene>
<dbReference type="InterPro" id="IPR049625">
    <property type="entry name" value="Glyco_transf_61_cat"/>
</dbReference>
<dbReference type="VEuPathDB" id="TrichDB:TVAG_316340"/>
<sequence length="448" mass="52161">MFAPLISDTFYYGSSIISVFLFFSFYPRSILGLFYEIYPCPYCNFTLVRQQILLPYIGGAEIIDNYSLVGNMNLTLSYCDNELTNIGLGTEFHFPSYGLEHLVYERFQKAHISNQGVLLHGYFFDIERYHAWRKDGLREEKYHSLQCFDKVAVAFGYHIPFGHFIFDQLAGFINIPSELLDGRTIIVKFNEYVARTYLNALGLGNHKVVQLTDGWMYANDIVLCVSEYGMICTFKSVRELRSILRRNLNLTQIIPEKHTFITKEKTKWGRVNNMKELCEWAKQKYSEYSWVYYEPDICQNLTEISKIMAATKIYLTSIGSILFNDIFMSPGTGIYCVSGDRSLNENLGHGFILDVWMYTVVSKEIKQWQVSETAGLSLEKFEKTIPYILHAVYKGGWPNDILTTSRQYYTDNFMHQAYEKFHDKGNLTNFNVTRFSTLDINNFWVEVD</sequence>
<dbReference type="VEuPathDB" id="TrichDB:TVAGG3_0629600"/>
<evidence type="ECO:0000313" key="2">
    <source>
        <dbReference type="EMBL" id="EAX92570.1"/>
    </source>
</evidence>
<name>A2FR94_TRIV3</name>
<reference evidence="2" key="1">
    <citation type="submission" date="2006-10" db="EMBL/GenBank/DDBJ databases">
        <authorList>
            <person name="Amadeo P."/>
            <person name="Zhao Q."/>
            <person name="Wortman J."/>
            <person name="Fraser-Liggett C."/>
            <person name="Carlton J."/>
        </authorList>
    </citation>
    <scope>NUCLEOTIDE SEQUENCE</scope>
    <source>
        <strain evidence="2">G3</strain>
    </source>
</reference>
<feature type="domain" description="Glycosyltransferase 61 catalytic" evidence="1">
    <location>
        <begin position="161"/>
        <end position="334"/>
    </location>
</feature>
<proteinExistence type="predicted"/>
<reference evidence="2" key="2">
    <citation type="journal article" date="2007" name="Science">
        <title>Draft genome sequence of the sexually transmitted pathogen Trichomonas vaginalis.</title>
        <authorList>
            <person name="Carlton J.M."/>
            <person name="Hirt R.P."/>
            <person name="Silva J.C."/>
            <person name="Delcher A.L."/>
            <person name="Schatz M."/>
            <person name="Zhao Q."/>
            <person name="Wortman J.R."/>
            <person name="Bidwell S.L."/>
            <person name="Alsmark U.C.M."/>
            <person name="Besteiro S."/>
            <person name="Sicheritz-Ponten T."/>
            <person name="Noel C.J."/>
            <person name="Dacks J.B."/>
            <person name="Foster P.G."/>
            <person name="Simillion C."/>
            <person name="Van de Peer Y."/>
            <person name="Miranda-Saavedra D."/>
            <person name="Barton G.J."/>
            <person name="Westrop G.D."/>
            <person name="Mueller S."/>
            <person name="Dessi D."/>
            <person name="Fiori P.L."/>
            <person name="Ren Q."/>
            <person name="Paulsen I."/>
            <person name="Zhang H."/>
            <person name="Bastida-Corcuera F.D."/>
            <person name="Simoes-Barbosa A."/>
            <person name="Brown M.T."/>
            <person name="Hayes R.D."/>
            <person name="Mukherjee M."/>
            <person name="Okumura C.Y."/>
            <person name="Schneider R."/>
            <person name="Smith A.J."/>
            <person name="Vanacova S."/>
            <person name="Villalvazo M."/>
            <person name="Haas B.J."/>
            <person name="Pertea M."/>
            <person name="Feldblyum T.V."/>
            <person name="Utterback T.R."/>
            <person name="Shu C.L."/>
            <person name="Osoegawa K."/>
            <person name="de Jong P.J."/>
            <person name="Hrdy I."/>
            <person name="Horvathova L."/>
            <person name="Zubacova Z."/>
            <person name="Dolezal P."/>
            <person name="Malik S.B."/>
            <person name="Logsdon J.M. Jr."/>
            <person name="Henze K."/>
            <person name="Gupta A."/>
            <person name="Wang C.C."/>
            <person name="Dunne R.L."/>
            <person name="Upcroft J.A."/>
            <person name="Upcroft P."/>
            <person name="White O."/>
            <person name="Salzberg S.L."/>
            <person name="Tang P."/>
            <person name="Chiu C.-H."/>
            <person name="Lee Y.-S."/>
            <person name="Embley T.M."/>
            <person name="Coombs G.H."/>
            <person name="Mottram J.C."/>
            <person name="Tachezy J."/>
            <person name="Fraser-Liggett C.M."/>
            <person name="Johnson P.J."/>
        </authorList>
    </citation>
    <scope>NUCLEOTIDE SEQUENCE [LARGE SCALE GENOMIC DNA]</scope>
    <source>
        <strain evidence="2">G3</strain>
    </source>
</reference>
<dbReference type="InParanoid" id="A2FR94"/>
<dbReference type="RefSeq" id="XP_001305500.1">
    <property type="nucleotide sequence ID" value="XM_001305499.1"/>
</dbReference>
<protein>
    <recommendedName>
        <fullName evidence="1">Glycosyltransferase 61 catalytic domain-containing protein</fullName>
    </recommendedName>
</protein>
<dbReference type="KEGG" id="tva:4750282"/>
<organism evidence="2 3">
    <name type="scientific">Trichomonas vaginalis (strain ATCC PRA-98 / G3)</name>
    <dbReference type="NCBI Taxonomy" id="412133"/>
    <lineage>
        <taxon>Eukaryota</taxon>
        <taxon>Metamonada</taxon>
        <taxon>Parabasalia</taxon>
        <taxon>Trichomonadida</taxon>
        <taxon>Trichomonadidae</taxon>
        <taxon>Trichomonas</taxon>
    </lineage>
</organism>
<accession>A2FR94</accession>
<evidence type="ECO:0000313" key="3">
    <source>
        <dbReference type="Proteomes" id="UP000001542"/>
    </source>
</evidence>
<dbReference type="Proteomes" id="UP000001542">
    <property type="component" value="Unassembled WGS sequence"/>
</dbReference>
<dbReference type="Pfam" id="PF04577">
    <property type="entry name" value="Glyco_transf_61"/>
    <property type="match status" value="1"/>
</dbReference>
<dbReference type="AlphaFoldDB" id="A2FR94"/>
<evidence type="ECO:0000259" key="1">
    <source>
        <dbReference type="Pfam" id="PF04577"/>
    </source>
</evidence>
<dbReference type="GO" id="GO:0016757">
    <property type="term" value="F:glycosyltransferase activity"/>
    <property type="evidence" value="ECO:0000318"/>
    <property type="project" value="GO_Central"/>
</dbReference>